<keyword evidence="1" id="KW-0175">Coiled coil</keyword>
<sequence length="515" mass="58441">MTPVKRQGPSTLPNNTNSNNMTPESIQAMIDQALLRNSTNGYGSHSSHGDNQRNVQTARPCFYADFMKWCYISFQTLLKNFDREDLEALWNLVKERFSTSKPKNFSDDFLLTTLGAMFKKPDALAQVWKNQRTIHGQAKVKSWKLLESCGVHIITFTTMQLILLVERRYPLSRFTLDQMLNAVRLQVEEESEVSLELDSAKVKTVNEDVQIRALVHGKKIIVNEASIRRDLKLEDAEGKGFSGVVTPLFQTMMVHAPEEQRLRRKQRKEYEVPSPSSEIPTEEGVPATSNDLVPSSEDRLQLNELMNLFTNLHKQVLDLEKAKTTQADKIASLKKRVKKLERKKKLRTLGLKRLRKGRMNEEEMFGVNDLDGDEVIIYTTSSEKVEQRATVAEKEVSTVDPVTTVGEVVTTATSVEVSTAATTPQISMDEITLAKSLLDINTSKPNAKGIAKDKGKAKMIEPKKPLKRKDHIMVDEEVVRNLKAQMQAELEEEERLTRQKEEDANIALIKSWDNT</sequence>
<comment type="caution">
    <text evidence="3">The sequence shown here is derived from an EMBL/GenBank/DDBJ whole genome shotgun (WGS) entry which is preliminary data.</text>
</comment>
<dbReference type="EMBL" id="BKCJ010068953">
    <property type="protein sequence ID" value="GEW67998.1"/>
    <property type="molecule type" value="Genomic_DNA"/>
</dbReference>
<organism evidence="3">
    <name type="scientific">Tanacetum cinerariifolium</name>
    <name type="common">Dalmatian daisy</name>
    <name type="synonym">Chrysanthemum cinerariifolium</name>
    <dbReference type="NCBI Taxonomy" id="118510"/>
    <lineage>
        <taxon>Eukaryota</taxon>
        <taxon>Viridiplantae</taxon>
        <taxon>Streptophyta</taxon>
        <taxon>Embryophyta</taxon>
        <taxon>Tracheophyta</taxon>
        <taxon>Spermatophyta</taxon>
        <taxon>Magnoliopsida</taxon>
        <taxon>eudicotyledons</taxon>
        <taxon>Gunneridae</taxon>
        <taxon>Pentapetalae</taxon>
        <taxon>asterids</taxon>
        <taxon>campanulids</taxon>
        <taxon>Asterales</taxon>
        <taxon>Asteraceae</taxon>
        <taxon>Asteroideae</taxon>
        <taxon>Anthemideae</taxon>
        <taxon>Anthemidinae</taxon>
        <taxon>Tanacetum</taxon>
    </lineage>
</organism>
<accession>A0A699GY34</accession>
<dbReference type="AlphaFoldDB" id="A0A699GY34"/>
<feature type="region of interest" description="Disordered" evidence="2">
    <location>
        <begin position="1"/>
        <end position="22"/>
    </location>
</feature>
<protein>
    <recommendedName>
        <fullName evidence="4">Synaptobrevin, longin-like domain protein</fullName>
    </recommendedName>
</protein>
<evidence type="ECO:0000256" key="1">
    <source>
        <dbReference type="SAM" id="Coils"/>
    </source>
</evidence>
<gene>
    <name evidence="3" type="ORF">Tci_239974</name>
</gene>
<evidence type="ECO:0008006" key="4">
    <source>
        <dbReference type="Google" id="ProtNLM"/>
    </source>
</evidence>
<reference evidence="3" key="1">
    <citation type="journal article" date="2019" name="Sci. Rep.">
        <title>Draft genome of Tanacetum cinerariifolium, the natural source of mosquito coil.</title>
        <authorList>
            <person name="Yamashiro T."/>
            <person name="Shiraishi A."/>
            <person name="Satake H."/>
            <person name="Nakayama K."/>
        </authorList>
    </citation>
    <scope>NUCLEOTIDE SEQUENCE</scope>
</reference>
<feature type="compositionally biased region" description="Low complexity" evidence="2">
    <location>
        <begin position="9"/>
        <end position="22"/>
    </location>
</feature>
<feature type="coiled-coil region" evidence="1">
    <location>
        <begin position="476"/>
        <end position="503"/>
    </location>
</feature>
<evidence type="ECO:0000256" key="2">
    <source>
        <dbReference type="SAM" id="MobiDB-lite"/>
    </source>
</evidence>
<name>A0A699GY34_TANCI</name>
<feature type="region of interest" description="Disordered" evidence="2">
    <location>
        <begin position="260"/>
        <end position="291"/>
    </location>
</feature>
<evidence type="ECO:0000313" key="3">
    <source>
        <dbReference type="EMBL" id="GEW67998.1"/>
    </source>
</evidence>
<proteinExistence type="predicted"/>